<feature type="transmembrane region" description="Helical" evidence="6">
    <location>
        <begin position="272"/>
        <end position="291"/>
    </location>
</feature>
<protein>
    <submittedName>
        <fullName evidence="8">MFS transporter</fullName>
    </submittedName>
</protein>
<feature type="transmembrane region" description="Helical" evidence="6">
    <location>
        <begin position="86"/>
        <end position="104"/>
    </location>
</feature>
<evidence type="ECO:0000256" key="2">
    <source>
        <dbReference type="ARBA" id="ARBA00022692"/>
    </source>
</evidence>
<evidence type="ECO:0000313" key="9">
    <source>
        <dbReference type="Proteomes" id="UP001500994"/>
    </source>
</evidence>
<feature type="transmembrane region" description="Helical" evidence="6">
    <location>
        <begin position="62"/>
        <end position="80"/>
    </location>
</feature>
<dbReference type="Pfam" id="PF07690">
    <property type="entry name" value="MFS_1"/>
    <property type="match status" value="1"/>
</dbReference>
<sequence>MTLLTVTHGVNDMYQGAIPALLPFLQAGRGYSYTLITGITLAATGLSSLIQPVVGLLADRRPMGWLVPVGMVTAGIGVGLSGLGDTYVWTWLAVALAGIGLAAYHPSGAMAARVIGGGDTRSMSIFAVGGNIGVAVAPLYVSLVINSSGIPGTWLLAFPALAMGVVCTLVRRFWRVAPATGPRAQGANGGTAQAGRADDWRAFGKLSVISVFWSIPYVVMGALAAPYVISRFGVSAATGAAALTAFTAGGVVGTLAGGWSAERWGRLPSLRYGYLVSVLAVAGMVLMPNLAGVLVCALVYGTVLFVPFAAQVTLAQDYLPTRIGTASGLTLGVTLSAGGLLSPLFGMLADAWGVRAVLATLIGILLVPAALAWRLREPRRPEARPNSGDDGRHAPPPRAPRQPAGAPVQQRAQARKSR</sequence>
<dbReference type="InterPro" id="IPR011701">
    <property type="entry name" value="MFS"/>
</dbReference>
<feature type="transmembrane region" description="Helical" evidence="6">
    <location>
        <begin position="151"/>
        <end position="170"/>
    </location>
</feature>
<dbReference type="PANTHER" id="PTHR43129">
    <property type="entry name" value="FOSMIDOMYCIN RESISTANCE PROTEIN"/>
    <property type="match status" value="1"/>
</dbReference>
<gene>
    <name evidence="8" type="ORF">GCM10009864_24290</name>
</gene>
<comment type="caution">
    <text evidence="8">The sequence shown here is derived from an EMBL/GenBank/DDBJ whole genome shotgun (WGS) entry which is preliminary data.</text>
</comment>
<dbReference type="PROSITE" id="PS50850">
    <property type="entry name" value="MFS"/>
    <property type="match status" value="1"/>
</dbReference>
<proteinExistence type="predicted"/>
<evidence type="ECO:0000256" key="4">
    <source>
        <dbReference type="ARBA" id="ARBA00023136"/>
    </source>
</evidence>
<dbReference type="SUPFAM" id="SSF103473">
    <property type="entry name" value="MFS general substrate transporter"/>
    <property type="match status" value="1"/>
</dbReference>
<evidence type="ECO:0000256" key="1">
    <source>
        <dbReference type="ARBA" id="ARBA00004651"/>
    </source>
</evidence>
<dbReference type="Gene3D" id="1.20.1250.20">
    <property type="entry name" value="MFS general substrate transporter like domains"/>
    <property type="match status" value="2"/>
</dbReference>
<keyword evidence="9" id="KW-1185">Reference proteome</keyword>
<name>A0ABN3RNR8_9ACTN</name>
<keyword evidence="4 6" id="KW-0472">Membrane</keyword>
<keyword evidence="3 6" id="KW-1133">Transmembrane helix</keyword>
<dbReference type="InterPro" id="IPR020846">
    <property type="entry name" value="MFS_dom"/>
</dbReference>
<reference evidence="8 9" key="1">
    <citation type="journal article" date="2019" name="Int. J. Syst. Evol. Microbiol.">
        <title>The Global Catalogue of Microorganisms (GCM) 10K type strain sequencing project: providing services to taxonomists for standard genome sequencing and annotation.</title>
        <authorList>
            <consortium name="The Broad Institute Genomics Platform"/>
            <consortium name="The Broad Institute Genome Sequencing Center for Infectious Disease"/>
            <person name="Wu L."/>
            <person name="Ma J."/>
        </authorList>
    </citation>
    <scope>NUCLEOTIDE SEQUENCE [LARGE SCALE GENOMIC DNA]</scope>
    <source>
        <strain evidence="8 9">JCM 16374</strain>
    </source>
</reference>
<feature type="transmembrane region" description="Helical" evidence="6">
    <location>
        <begin position="352"/>
        <end position="373"/>
    </location>
</feature>
<feature type="compositionally biased region" description="Low complexity" evidence="5">
    <location>
        <begin position="401"/>
        <end position="412"/>
    </location>
</feature>
<dbReference type="CDD" id="cd17478">
    <property type="entry name" value="MFS_FsR"/>
    <property type="match status" value="1"/>
</dbReference>
<feature type="region of interest" description="Disordered" evidence="5">
    <location>
        <begin position="378"/>
        <end position="418"/>
    </location>
</feature>
<accession>A0ABN3RNR8</accession>
<organism evidence="8 9">
    <name type="scientific">Streptomyces lunalinharesii</name>
    <dbReference type="NCBI Taxonomy" id="333384"/>
    <lineage>
        <taxon>Bacteria</taxon>
        <taxon>Bacillati</taxon>
        <taxon>Actinomycetota</taxon>
        <taxon>Actinomycetes</taxon>
        <taxon>Kitasatosporales</taxon>
        <taxon>Streptomycetaceae</taxon>
        <taxon>Streptomyces</taxon>
    </lineage>
</organism>
<comment type="subcellular location">
    <subcellularLocation>
        <location evidence="1">Cell membrane</location>
        <topology evidence="1">Multi-pass membrane protein</topology>
    </subcellularLocation>
</comment>
<evidence type="ECO:0000256" key="6">
    <source>
        <dbReference type="SAM" id="Phobius"/>
    </source>
</evidence>
<feature type="transmembrane region" description="Helical" evidence="6">
    <location>
        <begin position="326"/>
        <end position="346"/>
    </location>
</feature>
<feature type="transmembrane region" description="Helical" evidence="6">
    <location>
        <begin position="297"/>
        <end position="314"/>
    </location>
</feature>
<dbReference type="InterPro" id="IPR036259">
    <property type="entry name" value="MFS_trans_sf"/>
</dbReference>
<evidence type="ECO:0000313" key="8">
    <source>
        <dbReference type="EMBL" id="GAA2657201.1"/>
    </source>
</evidence>
<dbReference type="Proteomes" id="UP001500994">
    <property type="component" value="Unassembled WGS sequence"/>
</dbReference>
<dbReference type="EMBL" id="BAAARK010000006">
    <property type="protein sequence ID" value="GAA2657201.1"/>
    <property type="molecule type" value="Genomic_DNA"/>
</dbReference>
<feature type="transmembrane region" description="Helical" evidence="6">
    <location>
        <begin position="206"/>
        <end position="229"/>
    </location>
</feature>
<feature type="compositionally biased region" description="Basic and acidic residues" evidence="5">
    <location>
        <begin position="378"/>
        <end position="393"/>
    </location>
</feature>
<evidence type="ECO:0000256" key="3">
    <source>
        <dbReference type="ARBA" id="ARBA00022989"/>
    </source>
</evidence>
<dbReference type="PANTHER" id="PTHR43129:SF1">
    <property type="entry name" value="FOSMIDOMYCIN RESISTANCE PROTEIN"/>
    <property type="match status" value="1"/>
</dbReference>
<feature type="transmembrane region" description="Helical" evidence="6">
    <location>
        <begin position="125"/>
        <end position="145"/>
    </location>
</feature>
<feature type="transmembrane region" description="Helical" evidence="6">
    <location>
        <begin position="31"/>
        <end position="50"/>
    </location>
</feature>
<evidence type="ECO:0000256" key="5">
    <source>
        <dbReference type="SAM" id="MobiDB-lite"/>
    </source>
</evidence>
<evidence type="ECO:0000259" key="7">
    <source>
        <dbReference type="PROSITE" id="PS50850"/>
    </source>
</evidence>
<keyword evidence="2 6" id="KW-0812">Transmembrane</keyword>
<feature type="domain" description="Major facilitator superfamily (MFS) profile" evidence="7">
    <location>
        <begin position="202"/>
        <end position="418"/>
    </location>
</feature>
<feature type="transmembrane region" description="Helical" evidence="6">
    <location>
        <begin position="235"/>
        <end position="260"/>
    </location>
</feature>